<dbReference type="EMBL" id="JADCNL010000014">
    <property type="protein sequence ID" value="KAG0452669.1"/>
    <property type="molecule type" value="Genomic_DNA"/>
</dbReference>
<protein>
    <submittedName>
        <fullName evidence="1">Uncharacterized protein</fullName>
    </submittedName>
</protein>
<proteinExistence type="predicted"/>
<dbReference type="Proteomes" id="UP000636800">
    <property type="component" value="Unassembled WGS sequence"/>
</dbReference>
<keyword evidence="2" id="KW-1185">Reference proteome</keyword>
<dbReference type="AlphaFoldDB" id="A0A835PJ01"/>
<evidence type="ECO:0000313" key="2">
    <source>
        <dbReference type="Proteomes" id="UP000636800"/>
    </source>
</evidence>
<organism evidence="1 2">
    <name type="scientific">Vanilla planifolia</name>
    <name type="common">Vanilla</name>
    <dbReference type="NCBI Taxonomy" id="51239"/>
    <lineage>
        <taxon>Eukaryota</taxon>
        <taxon>Viridiplantae</taxon>
        <taxon>Streptophyta</taxon>
        <taxon>Embryophyta</taxon>
        <taxon>Tracheophyta</taxon>
        <taxon>Spermatophyta</taxon>
        <taxon>Magnoliopsida</taxon>
        <taxon>Liliopsida</taxon>
        <taxon>Asparagales</taxon>
        <taxon>Orchidaceae</taxon>
        <taxon>Vanilloideae</taxon>
        <taxon>Vanilleae</taxon>
        <taxon>Vanilla</taxon>
    </lineage>
</organism>
<name>A0A835PJ01_VANPL</name>
<accession>A0A835PJ01</accession>
<dbReference type="OrthoDB" id="583642at2759"/>
<gene>
    <name evidence="1" type="ORF">HPP92_025333</name>
</gene>
<sequence length="155" mass="17621">MASSGNCIKTTLMIGYVMKLSREDFAKAEGIFPMYPTENGLLFVPLTFELPLAQQLRRLLQGTVFFTAFCELKGHENNVDMNSLGCYWSWSMKMEVLRLPFEKIQEGSRDHVIVDLNYLPSFKEIPDDDAIPAFWDAIAHMNPGINICILKALKP</sequence>
<comment type="caution">
    <text evidence="1">The sequence shown here is derived from an EMBL/GenBank/DDBJ whole genome shotgun (WGS) entry which is preliminary data.</text>
</comment>
<evidence type="ECO:0000313" key="1">
    <source>
        <dbReference type="EMBL" id="KAG0452669.1"/>
    </source>
</evidence>
<reference evidence="1 2" key="1">
    <citation type="journal article" date="2020" name="Nat. Food">
        <title>A phased Vanilla planifolia genome enables genetic improvement of flavour and production.</title>
        <authorList>
            <person name="Hasing T."/>
            <person name="Tang H."/>
            <person name="Brym M."/>
            <person name="Khazi F."/>
            <person name="Huang T."/>
            <person name="Chambers A.H."/>
        </authorList>
    </citation>
    <scope>NUCLEOTIDE SEQUENCE [LARGE SCALE GENOMIC DNA]</scope>
    <source>
        <tissue evidence="1">Leaf</tissue>
    </source>
</reference>